<gene>
    <name evidence="2" type="ORF">R3P38DRAFT_3267516</name>
</gene>
<proteinExistence type="predicted"/>
<keyword evidence="1" id="KW-0456">Lyase</keyword>
<dbReference type="GO" id="GO:0061928">
    <property type="term" value="F:glutathione specific gamma-glutamylcyclotransferase activity"/>
    <property type="evidence" value="ECO:0007669"/>
    <property type="project" value="InterPro"/>
</dbReference>
<dbReference type="Proteomes" id="UP001362999">
    <property type="component" value="Unassembled WGS sequence"/>
</dbReference>
<dbReference type="Pfam" id="PF04752">
    <property type="entry name" value="ChaC"/>
    <property type="match status" value="1"/>
</dbReference>
<dbReference type="AlphaFoldDB" id="A0AAW0BNI1"/>
<accession>A0AAW0BNI1</accession>
<protein>
    <submittedName>
        <fullName evidence="2">Uncharacterized protein</fullName>
    </submittedName>
</protein>
<evidence type="ECO:0000313" key="2">
    <source>
        <dbReference type="EMBL" id="KAK7028664.1"/>
    </source>
</evidence>
<name>A0AAW0BNI1_9AGAR</name>
<sequence>MLRLAAGASTHPNICISGQQFLGWLPVLAPLLAQWCHGVGANGNSDDLAAVNTSPVATFLCVCRARLPGYRSVLRLLNRSEAEASLEYLYNLANAVRELSPESYDKHLFALEELVKALDEKNRSSVPPLH</sequence>
<keyword evidence="3" id="KW-1185">Reference proteome</keyword>
<reference evidence="2 3" key="1">
    <citation type="journal article" date="2024" name="J Genomics">
        <title>Draft genome sequencing and assembly of Favolaschia claudopus CIRM-BRFM 2984 isolated from oak limbs.</title>
        <authorList>
            <person name="Navarro D."/>
            <person name="Drula E."/>
            <person name="Chaduli D."/>
            <person name="Cazenave R."/>
            <person name="Ahrendt S."/>
            <person name="Wang J."/>
            <person name="Lipzen A."/>
            <person name="Daum C."/>
            <person name="Barry K."/>
            <person name="Grigoriev I.V."/>
            <person name="Favel A."/>
            <person name="Rosso M.N."/>
            <person name="Martin F."/>
        </authorList>
    </citation>
    <scope>NUCLEOTIDE SEQUENCE [LARGE SCALE GENOMIC DNA]</scope>
    <source>
        <strain evidence="2 3">CIRM-BRFM 2984</strain>
    </source>
</reference>
<comment type="caution">
    <text evidence="2">The sequence shown here is derived from an EMBL/GenBank/DDBJ whole genome shotgun (WGS) entry which is preliminary data.</text>
</comment>
<evidence type="ECO:0000313" key="3">
    <source>
        <dbReference type="Proteomes" id="UP001362999"/>
    </source>
</evidence>
<evidence type="ECO:0000256" key="1">
    <source>
        <dbReference type="ARBA" id="ARBA00023239"/>
    </source>
</evidence>
<dbReference type="GO" id="GO:0006751">
    <property type="term" value="P:glutathione catabolic process"/>
    <property type="evidence" value="ECO:0007669"/>
    <property type="project" value="InterPro"/>
</dbReference>
<organism evidence="2 3">
    <name type="scientific">Favolaschia claudopus</name>
    <dbReference type="NCBI Taxonomy" id="2862362"/>
    <lineage>
        <taxon>Eukaryota</taxon>
        <taxon>Fungi</taxon>
        <taxon>Dikarya</taxon>
        <taxon>Basidiomycota</taxon>
        <taxon>Agaricomycotina</taxon>
        <taxon>Agaricomycetes</taxon>
        <taxon>Agaricomycetidae</taxon>
        <taxon>Agaricales</taxon>
        <taxon>Marasmiineae</taxon>
        <taxon>Mycenaceae</taxon>
        <taxon>Favolaschia</taxon>
    </lineage>
</organism>
<dbReference type="EMBL" id="JAWWNJ010000028">
    <property type="protein sequence ID" value="KAK7028664.1"/>
    <property type="molecule type" value="Genomic_DNA"/>
</dbReference>
<dbReference type="InterPro" id="IPR006840">
    <property type="entry name" value="ChaC"/>
</dbReference>